<evidence type="ECO:0000256" key="2">
    <source>
        <dbReference type="ARBA" id="ARBA00022603"/>
    </source>
</evidence>
<dbReference type="GO" id="GO:0002128">
    <property type="term" value="P:tRNA nucleoside ribose methylation"/>
    <property type="evidence" value="ECO:0007669"/>
    <property type="project" value="TreeGrafter"/>
</dbReference>
<feature type="domain" description="tRNA/rRNA methyltransferase SpoU type" evidence="6">
    <location>
        <begin position="50"/>
        <end position="140"/>
    </location>
</feature>
<sequence length="292" mass="31894">MRFYSEEEYLLQKQSSERSMWASSVRAATGNRKHQFWEPQLSPPALLHHVIVILMSPRRAVSLGTVSRSASCFEVSQIRVVQPRCDYVTRHSKSASKGAQYLLLRAETYNDLGDAIKDCDLSVAFTRWIPSGRSIPSYDLPALMRHPTMQTLIKQPVDNCKGASEECSVAEAPQVFSTAPGANSESDHKSQQGVDESPCKVRDVKVALVFGREELGMSDEEVETCDIACSIPIGRLQESLSLSHAVSIALSGIYAQRLEFVSQGGADDGLGYKATSAANLADGYDASMGIEV</sequence>
<dbReference type="GO" id="GO:0005829">
    <property type="term" value="C:cytosol"/>
    <property type="evidence" value="ECO:0007669"/>
    <property type="project" value="TreeGrafter"/>
</dbReference>
<keyword evidence="8" id="KW-1185">Reference proteome</keyword>
<dbReference type="GO" id="GO:0003723">
    <property type="term" value="F:RNA binding"/>
    <property type="evidence" value="ECO:0007669"/>
    <property type="project" value="InterPro"/>
</dbReference>
<dbReference type="SUPFAM" id="SSF75217">
    <property type="entry name" value="alpha/beta knot"/>
    <property type="match status" value="1"/>
</dbReference>
<feature type="region of interest" description="Disordered" evidence="5">
    <location>
        <begin position="178"/>
        <end position="197"/>
    </location>
</feature>
<gene>
    <name evidence="7" type="ORF">CEUSTIGMA_g11501.t1</name>
</gene>
<dbReference type="AlphaFoldDB" id="A0A250XLY5"/>
<evidence type="ECO:0000259" key="6">
    <source>
        <dbReference type="Pfam" id="PF00588"/>
    </source>
</evidence>
<dbReference type="Pfam" id="PF00588">
    <property type="entry name" value="SpoU_methylase"/>
    <property type="match status" value="2"/>
</dbReference>
<comment type="similarity">
    <text evidence="1">Belongs to the class IV-like SAM-binding methyltransferase superfamily. RNA methyltransferase TrmH family.</text>
</comment>
<feature type="domain" description="tRNA/rRNA methyltransferase SpoU type" evidence="6">
    <location>
        <begin position="158"/>
        <end position="250"/>
    </location>
</feature>
<evidence type="ECO:0000256" key="4">
    <source>
        <dbReference type="ARBA" id="ARBA00022691"/>
    </source>
</evidence>
<evidence type="ECO:0000256" key="5">
    <source>
        <dbReference type="SAM" id="MobiDB-lite"/>
    </source>
</evidence>
<name>A0A250XLY5_9CHLO</name>
<keyword evidence="2" id="KW-0489">Methyltransferase</keyword>
<dbReference type="GO" id="GO:0008173">
    <property type="term" value="F:RNA methyltransferase activity"/>
    <property type="evidence" value="ECO:0007669"/>
    <property type="project" value="InterPro"/>
</dbReference>
<proteinExistence type="inferred from homology"/>
<dbReference type="Proteomes" id="UP000232323">
    <property type="component" value="Unassembled WGS sequence"/>
</dbReference>
<protein>
    <recommendedName>
        <fullName evidence="6">tRNA/rRNA methyltransferase SpoU type domain-containing protein</fullName>
    </recommendedName>
</protein>
<dbReference type="InterPro" id="IPR004384">
    <property type="entry name" value="RNA_MeTrfase_TrmJ/LasT"/>
</dbReference>
<dbReference type="OrthoDB" id="541981at2759"/>
<dbReference type="EMBL" id="BEGY01000115">
    <property type="protein sequence ID" value="GAX84077.1"/>
    <property type="molecule type" value="Genomic_DNA"/>
</dbReference>
<evidence type="ECO:0000256" key="1">
    <source>
        <dbReference type="ARBA" id="ARBA00007228"/>
    </source>
</evidence>
<comment type="caution">
    <text evidence="7">The sequence shown here is derived from an EMBL/GenBank/DDBJ whole genome shotgun (WGS) entry which is preliminary data.</text>
</comment>
<evidence type="ECO:0000313" key="7">
    <source>
        <dbReference type="EMBL" id="GAX84077.1"/>
    </source>
</evidence>
<evidence type="ECO:0000256" key="3">
    <source>
        <dbReference type="ARBA" id="ARBA00022679"/>
    </source>
</evidence>
<organism evidence="7 8">
    <name type="scientific">Chlamydomonas eustigma</name>
    <dbReference type="NCBI Taxonomy" id="1157962"/>
    <lineage>
        <taxon>Eukaryota</taxon>
        <taxon>Viridiplantae</taxon>
        <taxon>Chlorophyta</taxon>
        <taxon>core chlorophytes</taxon>
        <taxon>Chlorophyceae</taxon>
        <taxon>CS clade</taxon>
        <taxon>Chlamydomonadales</taxon>
        <taxon>Chlamydomonadaceae</taxon>
        <taxon>Chlamydomonas</taxon>
    </lineage>
</organism>
<dbReference type="InterPro" id="IPR001537">
    <property type="entry name" value="SpoU_MeTrfase"/>
</dbReference>
<dbReference type="PANTHER" id="PTHR42786:SF2">
    <property type="entry name" value="TRNA (CYTIDINE_URIDINE-2'-O-)-METHYLTRANSFERASE TRMJ"/>
    <property type="match status" value="1"/>
</dbReference>
<keyword evidence="4" id="KW-0949">S-adenosyl-L-methionine</keyword>
<dbReference type="CDD" id="cd18093">
    <property type="entry name" value="SpoU-like_TrmJ"/>
    <property type="match status" value="1"/>
</dbReference>
<dbReference type="STRING" id="1157962.A0A250XLY5"/>
<dbReference type="PANTHER" id="PTHR42786">
    <property type="entry name" value="TRNA/RRNA METHYLTRANSFERASE"/>
    <property type="match status" value="1"/>
</dbReference>
<reference evidence="7 8" key="1">
    <citation type="submission" date="2017-08" db="EMBL/GenBank/DDBJ databases">
        <title>Acidophilic green algal genome provides insights into adaptation to an acidic environment.</title>
        <authorList>
            <person name="Hirooka S."/>
            <person name="Hirose Y."/>
            <person name="Kanesaki Y."/>
            <person name="Higuchi S."/>
            <person name="Fujiwara T."/>
            <person name="Onuma R."/>
            <person name="Era A."/>
            <person name="Ohbayashi R."/>
            <person name="Uzuka A."/>
            <person name="Nozaki H."/>
            <person name="Yoshikawa H."/>
            <person name="Miyagishima S.Y."/>
        </authorList>
    </citation>
    <scope>NUCLEOTIDE SEQUENCE [LARGE SCALE GENOMIC DNA]</scope>
    <source>
        <strain evidence="7 8">NIES-2499</strain>
    </source>
</reference>
<evidence type="ECO:0000313" key="8">
    <source>
        <dbReference type="Proteomes" id="UP000232323"/>
    </source>
</evidence>
<keyword evidence="3" id="KW-0808">Transferase</keyword>
<accession>A0A250XLY5</accession>
<dbReference type="InterPro" id="IPR029028">
    <property type="entry name" value="Alpha/beta_knot_MTases"/>
</dbReference>
<dbReference type="Gene3D" id="3.40.1280.10">
    <property type="match status" value="1"/>
</dbReference>
<dbReference type="InterPro" id="IPR029026">
    <property type="entry name" value="tRNA_m1G_MTases_N"/>
</dbReference>